<feature type="transmembrane region" description="Helical" evidence="1">
    <location>
        <begin position="27"/>
        <end position="46"/>
    </location>
</feature>
<keyword evidence="1" id="KW-1133">Transmembrane helix</keyword>
<proteinExistence type="predicted"/>
<dbReference type="EMBL" id="AP024819">
    <property type="protein sequence ID" value="BCZ18488.1"/>
    <property type="molecule type" value="Genomic_DNA"/>
</dbReference>
<gene>
    <name evidence="2" type="ORF">NHP190012_01300</name>
</gene>
<keyword evidence="3" id="KW-1185">Reference proteome</keyword>
<dbReference type="RefSeq" id="WP_221272024.1">
    <property type="nucleotide sequence ID" value="NZ_AP024819.1"/>
</dbReference>
<sequence>MCSYLCALLLLGFNALCAGGVFCFFGALGVLSFEVAFLSFLLILLAGYQQLKNKLQSTKEPMPSKFFAFGLGLQISLGWLKILAYGVFLGGLFGLLELKLLVPVAYFVGLGACLVGVVVLQALRRAKS</sequence>
<evidence type="ECO:0000256" key="1">
    <source>
        <dbReference type="SAM" id="Phobius"/>
    </source>
</evidence>
<keyword evidence="1" id="KW-0472">Membrane</keyword>
<evidence type="ECO:0000313" key="2">
    <source>
        <dbReference type="EMBL" id="BCZ18488.1"/>
    </source>
</evidence>
<organism evidence="2 3">
    <name type="scientific">Helicobacter gastrofelis</name>
    <dbReference type="NCBI Taxonomy" id="2849642"/>
    <lineage>
        <taxon>Bacteria</taxon>
        <taxon>Pseudomonadati</taxon>
        <taxon>Campylobacterota</taxon>
        <taxon>Epsilonproteobacteria</taxon>
        <taxon>Campylobacterales</taxon>
        <taxon>Helicobacteraceae</taxon>
        <taxon>Helicobacter</taxon>
    </lineage>
</organism>
<feature type="transmembrane region" description="Helical" evidence="1">
    <location>
        <begin position="66"/>
        <end position="88"/>
    </location>
</feature>
<feature type="transmembrane region" description="Helical" evidence="1">
    <location>
        <begin position="100"/>
        <end position="123"/>
    </location>
</feature>
<accession>A0ABN6I4N7</accession>
<name>A0ABN6I4N7_9HELI</name>
<dbReference type="Proteomes" id="UP000826146">
    <property type="component" value="Chromosome"/>
</dbReference>
<evidence type="ECO:0000313" key="3">
    <source>
        <dbReference type="Proteomes" id="UP000826146"/>
    </source>
</evidence>
<keyword evidence="1" id="KW-0812">Transmembrane</keyword>
<reference evidence="2 3" key="1">
    <citation type="submission" date="2021-07" db="EMBL/GenBank/DDBJ databases">
        <title>Novel Helicobacter sp. Isolated from a cat.</title>
        <authorList>
            <person name="Rimbara E."/>
            <person name="Suzuki M."/>
        </authorList>
    </citation>
    <scope>NUCLEOTIDE SEQUENCE [LARGE SCALE GENOMIC DNA]</scope>
    <source>
        <strain evidence="3">NHP19-012</strain>
    </source>
</reference>
<protein>
    <submittedName>
        <fullName evidence="2">Uncharacterized protein</fullName>
    </submittedName>
</protein>